<dbReference type="OrthoDB" id="819143at2"/>
<protein>
    <submittedName>
        <fullName evidence="2">Uncharacterized protein</fullName>
    </submittedName>
</protein>
<dbReference type="STRING" id="758820.SAMN00777080_4704"/>
<dbReference type="EMBL" id="LT838813">
    <property type="protein sequence ID" value="SMD46027.1"/>
    <property type="molecule type" value="Genomic_DNA"/>
</dbReference>
<dbReference type="Proteomes" id="UP000192333">
    <property type="component" value="Chromosome I"/>
</dbReference>
<keyword evidence="1" id="KW-0802">TPR repeat</keyword>
<dbReference type="InterPro" id="IPR019734">
    <property type="entry name" value="TPR_rpt"/>
</dbReference>
<dbReference type="Gene3D" id="1.25.40.10">
    <property type="entry name" value="Tetratricopeptide repeat domain"/>
    <property type="match status" value="1"/>
</dbReference>
<evidence type="ECO:0000313" key="3">
    <source>
        <dbReference type="Proteomes" id="UP000192333"/>
    </source>
</evidence>
<dbReference type="AlphaFoldDB" id="A0A1W2HAX9"/>
<name>A0A1W2HAX9_9BACT</name>
<proteinExistence type="predicted"/>
<dbReference type="RefSeq" id="WP_084122977.1">
    <property type="nucleotide sequence ID" value="NZ_LT838813.1"/>
</dbReference>
<reference evidence="3" key="1">
    <citation type="submission" date="2017-04" db="EMBL/GenBank/DDBJ databases">
        <authorList>
            <person name="Varghese N."/>
            <person name="Submissions S."/>
        </authorList>
    </citation>
    <scope>NUCLEOTIDE SEQUENCE [LARGE SCALE GENOMIC DNA]</scope>
    <source>
        <strain evidence="3">DSM 16537</strain>
    </source>
</reference>
<feature type="repeat" description="TPR" evidence="1">
    <location>
        <begin position="60"/>
        <end position="93"/>
    </location>
</feature>
<gene>
    <name evidence="2" type="ORF">SAMN00777080_4704</name>
</gene>
<organism evidence="2 3">
    <name type="scientific">Aquiflexum balticum DSM 16537</name>
    <dbReference type="NCBI Taxonomy" id="758820"/>
    <lineage>
        <taxon>Bacteria</taxon>
        <taxon>Pseudomonadati</taxon>
        <taxon>Bacteroidota</taxon>
        <taxon>Cytophagia</taxon>
        <taxon>Cytophagales</taxon>
        <taxon>Cyclobacteriaceae</taxon>
        <taxon>Aquiflexum</taxon>
    </lineage>
</organism>
<dbReference type="PROSITE" id="PS50005">
    <property type="entry name" value="TPR"/>
    <property type="match status" value="1"/>
</dbReference>
<dbReference type="InterPro" id="IPR011990">
    <property type="entry name" value="TPR-like_helical_dom_sf"/>
</dbReference>
<keyword evidence="3" id="KW-1185">Reference proteome</keyword>
<sequence length="448" mass="51773">MYRKLILFVLIWGMGLSDKLSAQESLPQMDLLTYQLFQQKAWDELIKEGNKAIQNGMDYYYLRVRMGIAYYEKTNYHDAIHHLEKAIKMNNAEPYLQEYLYYAYLFAGRNAEARLIAKDFHPALKKKTQTEQISGIGKIDLAYNYTGQSDPAVLDGFTAEVPIEIDGAQFIPDKHHYYYLGFELNIAPRFSLYQGYSYLQVDHLLYSQFAGEEFLDGNYSSSLHQYYVAGNFLLSKGLSLLGGIHFMRRIFPMTTEIITGPPGRPVATLTTSNVGENDLVWFLSLYKRFNKVSLGATYYRGSLFNFTQNQGDAKLIYYPFGNLNLYTQSTFSYHLQDFGNGNTINNSVFDQQIGFKTTPWLWVEGYGTIGNMNNFLMNDGLVVFNRMDTIKQRLGGRLIMLAESNLKLTFDYTFFRNESEFFPYSGNESFNKQEYNIRSLTGILTWTF</sequence>
<accession>A0A1W2HAX9</accession>
<evidence type="ECO:0000313" key="2">
    <source>
        <dbReference type="EMBL" id="SMD46027.1"/>
    </source>
</evidence>
<dbReference type="SUPFAM" id="SSF48452">
    <property type="entry name" value="TPR-like"/>
    <property type="match status" value="1"/>
</dbReference>
<evidence type="ECO:0000256" key="1">
    <source>
        <dbReference type="PROSITE-ProRule" id="PRU00339"/>
    </source>
</evidence>